<dbReference type="InterPro" id="IPR036397">
    <property type="entry name" value="RNaseH_sf"/>
</dbReference>
<accession>A0A2G9TCJ4</accession>
<dbReference type="EMBL" id="KZ385085">
    <property type="protein sequence ID" value="PIO55608.1"/>
    <property type="molecule type" value="Genomic_DNA"/>
</dbReference>
<dbReference type="PROSITE" id="PS50994">
    <property type="entry name" value="INTEGRASE"/>
    <property type="match status" value="1"/>
</dbReference>
<dbReference type="SUPFAM" id="SSF50630">
    <property type="entry name" value="Acid proteases"/>
    <property type="match status" value="1"/>
</dbReference>
<dbReference type="Pfam" id="PF17921">
    <property type="entry name" value="Integrase_H2C2"/>
    <property type="match status" value="1"/>
</dbReference>
<sequence length="819" mass="92682">MEKRCHTCNRVGHKKGFCKNFNRRRTSNLKKKLKRANEVVIAASTTNDIAPIKRIYRSVEINGASTRMRLDTGADVTLLSHKDKLKSANNREINVRGHFKCTFAIDGRQGKGTCHVADTSSLLGLDWIAQVEPLFRRLVGSITCSAISDSTLATVRTSLTPRLQKRFPAVFAPGLGCCTKTKATFKLKPDAIPVFRKTRPVPYAVQPRITQELDRLVTANVLTPVEHSEWAAPVVVVHRKNGTIRLCADFSTGLNDAIEQYQHPLPTPDDIFTKLNGGRYFSQLDLAEAYLQMELDEESRPLLTINTHRGLYRLNRLPFGVKAAPAIFQQQMDTLTAGLDGTAVYLDDIIVTGKTIDEHNARLGAVFRGVQDFGFRLRLEKCSLLRTEIRYLGFIINADGRRPDPAKVDAIQRMPVPKDVSQLRAFLGLVNFYGTFVRELHNLRAPLDALTKKDVAYTWSPACQSCFERIKKTLKSDLRFAHYDPTLPLIRFPDGSEKVVYHASHALTPAQKKYSQIEKEALAIVFAVQKFHRFIHGNHFTLRTDHKPLISIFGSRKGIPIYTANRLQRWATTLLNYNFTIQYVKTSEFGQADALSRLIGSYSLEPEDRVIAAIDTDVSAELMDNCRQLSVSFKSIQDATRADRTLTQVVDYIRSGSWPKMDRDSPLWRYHNRRDSLSTTDSCLLTSNRLVIPKSLQRRVLQSLHKAHPGRTRMKMLARTYVYWPSMDTDIDTLVRNCTTCAQLAKNPVKVELESWPKPVTPWARVHADFAEPLDGTFYLVIVDAYSKWPEIIQMNSFTTPATIKVLAKVFAQFGNPQT</sequence>
<organism evidence="10 11">
    <name type="scientific">Teladorsagia circumcincta</name>
    <name type="common">Brown stomach worm</name>
    <name type="synonym">Ostertagia circumcincta</name>
    <dbReference type="NCBI Taxonomy" id="45464"/>
    <lineage>
        <taxon>Eukaryota</taxon>
        <taxon>Metazoa</taxon>
        <taxon>Ecdysozoa</taxon>
        <taxon>Nematoda</taxon>
        <taxon>Chromadorea</taxon>
        <taxon>Rhabditida</taxon>
        <taxon>Rhabditina</taxon>
        <taxon>Rhabditomorpha</taxon>
        <taxon>Strongyloidea</taxon>
        <taxon>Trichostrongylidae</taxon>
        <taxon>Teladorsagia</taxon>
    </lineage>
</organism>
<dbReference type="Gene3D" id="3.30.420.10">
    <property type="entry name" value="Ribonuclease H-like superfamily/Ribonuclease H"/>
    <property type="match status" value="1"/>
</dbReference>
<dbReference type="SUPFAM" id="SSF56672">
    <property type="entry name" value="DNA/RNA polymerases"/>
    <property type="match status" value="1"/>
</dbReference>
<dbReference type="InterPro" id="IPR012337">
    <property type="entry name" value="RNaseH-like_sf"/>
</dbReference>
<evidence type="ECO:0000313" key="11">
    <source>
        <dbReference type="Proteomes" id="UP000230423"/>
    </source>
</evidence>
<dbReference type="AlphaFoldDB" id="A0A2G9TCJ4"/>
<dbReference type="GO" id="GO:0042575">
    <property type="term" value="C:DNA polymerase complex"/>
    <property type="evidence" value="ECO:0007669"/>
    <property type="project" value="UniProtKB-ARBA"/>
</dbReference>
<dbReference type="InterPro" id="IPR041373">
    <property type="entry name" value="RT_RNaseH"/>
</dbReference>
<dbReference type="InterPro" id="IPR043502">
    <property type="entry name" value="DNA/RNA_pol_sf"/>
</dbReference>
<evidence type="ECO:0000259" key="8">
    <source>
        <dbReference type="PROSITE" id="PS50878"/>
    </source>
</evidence>
<keyword evidence="11" id="KW-1185">Reference proteome</keyword>
<evidence type="ECO:0000259" key="9">
    <source>
        <dbReference type="PROSITE" id="PS50994"/>
    </source>
</evidence>
<gene>
    <name evidence="10" type="ORF">TELCIR_23004</name>
</gene>
<dbReference type="InterPro" id="IPR041588">
    <property type="entry name" value="Integrase_H2C2"/>
</dbReference>
<feature type="domain" description="Reverse transcriptase" evidence="8">
    <location>
        <begin position="218"/>
        <end position="396"/>
    </location>
</feature>
<feature type="non-terminal residue" evidence="10">
    <location>
        <position position="819"/>
    </location>
</feature>
<dbReference type="Gene3D" id="3.30.70.270">
    <property type="match status" value="2"/>
</dbReference>
<dbReference type="GO" id="GO:0003676">
    <property type="term" value="F:nucleic acid binding"/>
    <property type="evidence" value="ECO:0007669"/>
    <property type="project" value="InterPro"/>
</dbReference>
<dbReference type="InterPro" id="IPR000477">
    <property type="entry name" value="RT_dom"/>
</dbReference>
<dbReference type="GO" id="GO:0004519">
    <property type="term" value="F:endonuclease activity"/>
    <property type="evidence" value="ECO:0007669"/>
    <property type="project" value="UniProtKB-KW"/>
</dbReference>
<dbReference type="Proteomes" id="UP000230423">
    <property type="component" value="Unassembled WGS sequence"/>
</dbReference>
<evidence type="ECO:0000256" key="6">
    <source>
        <dbReference type="ARBA" id="ARBA00022801"/>
    </source>
</evidence>
<dbReference type="PANTHER" id="PTHR37984:SF5">
    <property type="entry name" value="PROTEIN NYNRIN-LIKE"/>
    <property type="match status" value="1"/>
</dbReference>
<evidence type="ECO:0000256" key="2">
    <source>
        <dbReference type="ARBA" id="ARBA00022679"/>
    </source>
</evidence>
<dbReference type="InterPro" id="IPR043128">
    <property type="entry name" value="Rev_trsase/Diguanyl_cyclase"/>
</dbReference>
<reference evidence="10 11" key="1">
    <citation type="submission" date="2015-09" db="EMBL/GenBank/DDBJ databases">
        <title>Draft genome of the parasitic nematode Teladorsagia circumcincta isolate WARC Sus (inbred).</title>
        <authorList>
            <person name="Mitreva M."/>
        </authorList>
    </citation>
    <scope>NUCLEOTIDE SEQUENCE [LARGE SCALE GENOMIC DNA]</scope>
    <source>
        <strain evidence="10 11">S</strain>
    </source>
</reference>
<dbReference type="GO" id="GO:0016787">
    <property type="term" value="F:hydrolase activity"/>
    <property type="evidence" value="ECO:0007669"/>
    <property type="project" value="UniProtKB-KW"/>
</dbReference>
<dbReference type="InterPro" id="IPR021109">
    <property type="entry name" value="Peptidase_aspartic_dom_sf"/>
</dbReference>
<dbReference type="CDD" id="cd01647">
    <property type="entry name" value="RT_LTR"/>
    <property type="match status" value="1"/>
</dbReference>
<keyword evidence="2" id="KW-0808">Transferase</keyword>
<dbReference type="FunFam" id="1.10.340.70:FF:000003">
    <property type="entry name" value="Protein CBG25708"/>
    <property type="match status" value="1"/>
</dbReference>
<protein>
    <recommendedName>
        <fullName evidence="1">RNA-directed DNA polymerase</fullName>
        <ecNumber evidence="1">2.7.7.49</ecNumber>
    </recommendedName>
</protein>
<dbReference type="CDD" id="cd09274">
    <property type="entry name" value="RNase_HI_RT_Ty3"/>
    <property type="match status" value="1"/>
</dbReference>
<dbReference type="GO" id="GO:0003964">
    <property type="term" value="F:RNA-directed DNA polymerase activity"/>
    <property type="evidence" value="ECO:0007669"/>
    <property type="project" value="UniProtKB-KW"/>
</dbReference>
<feature type="domain" description="Integrase catalytic" evidence="9">
    <location>
        <begin position="758"/>
        <end position="819"/>
    </location>
</feature>
<keyword evidence="7 10" id="KW-0695">RNA-directed DNA polymerase</keyword>
<dbReference type="Pfam" id="PF17917">
    <property type="entry name" value="RT_RNaseH"/>
    <property type="match status" value="1"/>
</dbReference>
<keyword evidence="5" id="KW-0255">Endonuclease</keyword>
<dbReference type="FunFam" id="3.30.70.270:FF:000020">
    <property type="entry name" value="Transposon Tf2-6 polyprotein-like Protein"/>
    <property type="match status" value="1"/>
</dbReference>
<keyword evidence="3" id="KW-0548">Nucleotidyltransferase</keyword>
<dbReference type="PANTHER" id="PTHR37984">
    <property type="entry name" value="PROTEIN CBG26694"/>
    <property type="match status" value="1"/>
</dbReference>
<dbReference type="OrthoDB" id="5856680at2759"/>
<dbReference type="Pfam" id="PF00078">
    <property type="entry name" value="RVT_1"/>
    <property type="match status" value="1"/>
</dbReference>
<evidence type="ECO:0000256" key="5">
    <source>
        <dbReference type="ARBA" id="ARBA00022759"/>
    </source>
</evidence>
<name>A0A2G9TCJ4_TELCI</name>
<dbReference type="InterPro" id="IPR050951">
    <property type="entry name" value="Retrovirus_Pol_polyprotein"/>
</dbReference>
<keyword evidence="4" id="KW-0540">Nuclease</keyword>
<evidence type="ECO:0000256" key="7">
    <source>
        <dbReference type="ARBA" id="ARBA00022918"/>
    </source>
</evidence>
<evidence type="ECO:0000256" key="4">
    <source>
        <dbReference type="ARBA" id="ARBA00022722"/>
    </source>
</evidence>
<dbReference type="Gene3D" id="1.10.340.70">
    <property type="match status" value="1"/>
</dbReference>
<evidence type="ECO:0000313" key="10">
    <source>
        <dbReference type="EMBL" id="PIO55608.1"/>
    </source>
</evidence>
<proteinExistence type="predicted"/>
<dbReference type="SUPFAM" id="SSF53098">
    <property type="entry name" value="Ribonuclease H-like"/>
    <property type="match status" value="1"/>
</dbReference>
<dbReference type="InterPro" id="IPR001584">
    <property type="entry name" value="Integrase_cat-core"/>
</dbReference>
<dbReference type="Gene3D" id="3.10.10.10">
    <property type="entry name" value="HIV Type 1 Reverse Transcriptase, subunit A, domain 1"/>
    <property type="match status" value="1"/>
</dbReference>
<evidence type="ECO:0000256" key="3">
    <source>
        <dbReference type="ARBA" id="ARBA00022695"/>
    </source>
</evidence>
<dbReference type="PROSITE" id="PS50878">
    <property type="entry name" value="RT_POL"/>
    <property type="match status" value="1"/>
</dbReference>
<dbReference type="EC" id="2.7.7.49" evidence="1"/>
<evidence type="ECO:0000256" key="1">
    <source>
        <dbReference type="ARBA" id="ARBA00012493"/>
    </source>
</evidence>
<dbReference type="GO" id="GO:0015074">
    <property type="term" value="P:DNA integration"/>
    <property type="evidence" value="ECO:0007669"/>
    <property type="project" value="InterPro"/>
</dbReference>
<dbReference type="Gene3D" id="2.40.70.10">
    <property type="entry name" value="Acid Proteases"/>
    <property type="match status" value="1"/>
</dbReference>
<keyword evidence="6" id="KW-0378">Hydrolase</keyword>